<evidence type="ECO:0000313" key="2">
    <source>
        <dbReference type="Proteomes" id="UP001155241"/>
    </source>
</evidence>
<dbReference type="AlphaFoldDB" id="A0A9X2FEC5"/>
<reference evidence="1" key="1">
    <citation type="submission" date="2022-06" db="EMBL/GenBank/DDBJ databases">
        <title>Aeoliella straminimaris, a novel planctomycete from sediments.</title>
        <authorList>
            <person name="Vitorino I.R."/>
            <person name="Lage O.M."/>
        </authorList>
    </citation>
    <scope>NUCLEOTIDE SEQUENCE</scope>
    <source>
        <strain evidence="1">ICT_H6.2</strain>
    </source>
</reference>
<keyword evidence="2" id="KW-1185">Reference proteome</keyword>
<accession>A0A9X2FEC5</accession>
<protein>
    <recommendedName>
        <fullName evidence="3">ERF1-like protein</fullName>
    </recommendedName>
</protein>
<evidence type="ECO:0000313" key="1">
    <source>
        <dbReference type="EMBL" id="MCO6047495.1"/>
    </source>
</evidence>
<name>A0A9X2FEC5_9BACT</name>
<dbReference type="EMBL" id="JAMXLR010000092">
    <property type="protein sequence ID" value="MCO6047495.1"/>
    <property type="molecule type" value="Genomic_DNA"/>
</dbReference>
<evidence type="ECO:0008006" key="3">
    <source>
        <dbReference type="Google" id="ProtNLM"/>
    </source>
</evidence>
<organism evidence="1 2">
    <name type="scientific">Aeoliella straminimaris</name>
    <dbReference type="NCBI Taxonomy" id="2954799"/>
    <lineage>
        <taxon>Bacteria</taxon>
        <taxon>Pseudomonadati</taxon>
        <taxon>Planctomycetota</taxon>
        <taxon>Planctomycetia</taxon>
        <taxon>Pirellulales</taxon>
        <taxon>Lacipirellulaceae</taxon>
        <taxon>Aeoliella</taxon>
    </lineage>
</organism>
<dbReference type="Pfam" id="PF18849">
    <property type="entry name" value="baeRF_family7"/>
    <property type="match status" value="1"/>
</dbReference>
<gene>
    <name evidence="1" type="ORF">NG895_26630</name>
</gene>
<dbReference type="InterPro" id="IPR040837">
    <property type="entry name" value="Bact_RF_family7"/>
</dbReference>
<sequence>MQATLPNRDELEQLIADPPAPCVSISIPTHPTGRETRQDPIRLKNHLREAGQRLESMGCDQSQVEKLLEPAAALPSSETAPFWRNGSESLLLLLADGICRCYKLPVESPEVTQVGDQFFVSPLVRYLQGDGSFFVIAVSQNSVRLLSGTKHSVSEVELGTLPTDLQDALNIDEYQSSLQFHSHSSAQKASGEAIFHGHGGGEGEDHKQELLQFFHRLDQALTPFLSTTDAPLVFAGVEYLFPIFQKACKYKHLQPTAVTGSPDGLSDEELQQAAWKVAEPAYLAKRDDALERYGFAASRDMASDDVNAILTATKAGRVSTLFLASDFATRHSNSKPLSSGKTSVGVSAAHDLAAAKTLQMGGSVFVLEAANMPTESSIAAIFRF</sequence>
<comment type="caution">
    <text evidence="1">The sequence shown here is derived from an EMBL/GenBank/DDBJ whole genome shotgun (WGS) entry which is preliminary data.</text>
</comment>
<proteinExistence type="predicted"/>
<dbReference type="Proteomes" id="UP001155241">
    <property type="component" value="Unassembled WGS sequence"/>
</dbReference>
<dbReference type="RefSeq" id="WP_252855605.1">
    <property type="nucleotide sequence ID" value="NZ_JAMXLR010000092.1"/>
</dbReference>